<accession>A0A0C2MJW4</accession>
<sequence length="383" mass="45755">MMKSVRSFINHFSQEYRPEYKRVFLKHFPKAIFHEFILVIEIGTNVHAYQEKKMLFFDIFNFIFRDHYMLVSKNNEPFIKILIKFIKNRDLIMDPNPDILMDSINRCAFFDENKVFYIEGNAMLYFYNYFRISGSDLEDKFWDMCENIYDFKNRHNMSELSSVKVLESLNEIMITFGPNRDYCARILLLVLKMICNLRLLDEIRFDINKLYDITVTTLLRHVNETQNSLFICKISEIWCEIFNSSNNTFKINSVDKLLMFGGLFAVDISNDLRQMAPKSLQIDITRNLKEKLLILYLTLVSFPTINIDDYMWICDLLIHLHSSLKFYMEFVPIYNLPTENQVLILQYYFKNFVTLNITISQKDKEIFGRLLTNISTIPHYSKI</sequence>
<evidence type="ECO:0000313" key="1">
    <source>
        <dbReference type="EMBL" id="KII61926.1"/>
    </source>
</evidence>
<protein>
    <submittedName>
        <fullName evidence="1">Uncharacterized protein</fullName>
    </submittedName>
</protein>
<reference evidence="1 2" key="1">
    <citation type="journal article" date="2014" name="Genome Biol. Evol.">
        <title>The genome of the myxosporean Thelohanellus kitauei shows adaptations to nutrient acquisition within its fish host.</title>
        <authorList>
            <person name="Yang Y."/>
            <person name="Xiong J."/>
            <person name="Zhou Z."/>
            <person name="Huo F."/>
            <person name="Miao W."/>
            <person name="Ran C."/>
            <person name="Liu Y."/>
            <person name="Zhang J."/>
            <person name="Feng J."/>
            <person name="Wang M."/>
            <person name="Wang M."/>
            <person name="Wang L."/>
            <person name="Yao B."/>
        </authorList>
    </citation>
    <scope>NUCLEOTIDE SEQUENCE [LARGE SCALE GENOMIC DNA]</scope>
    <source>
        <strain evidence="1">Wuqing</strain>
    </source>
</reference>
<gene>
    <name evidence="1" type="ORF">RF11_07534</name>
</gene>
<name>A0A0C2MJW4_THEKT</name>
<dbReference type="AlphaFoldDB" id="A0A0C2MJW4"/>
<dbReference type="EMBL" id="JWZT01005177">
    <property type="protein sequence ID" value="KII61926.1"/>
    <property type="molecule type" value="Genomic_DNA"/>
</dbReference>
<organism evidence="1 2">
    <name type="scientific">Thelohanellus kitauei</name>
    <name type="common">Myxosporean</name>
    <dbReference type="NCBI Taxonomy" id="669202"/>
    <lineage>
        <taxon>Eukaryota</taxon>
        <taxon>Metazoa</taxon>
        <taxon>Cnidaria</taxon>
        <taxon>Myxozoa</taxon>
        <taxon>Myxosporea</taxon>
        <taxon>Bivalvulida</taxon>
        <taxon>Platysporina</taxon>
        <taxon>Myxobolidae</taxon>
        <taxon>Thelohanellus</taxon>
    </lineage>
</organism>
<proteinExistence type="predicted"/>
<dbReference type="Proteomes" id="UP000031668">
    <property type="component" value="Unassembled WGS sequence"/>
</dbReference>
<evidence type="ECO:0000313" key="2">
    <source>
        <dbReference type="Proteomes" id="UP000031668"/>
    </source>
</evidence>
<comment type="caution">
    <text evidence="1">The sequence shown here is derived from an EMBL/GenBank/DDBJ whole genome shotgun (WGS) entry which is preliminary data.</text>
</comment>
<keyword evidence="2" id="KW-1185">Reference proteome</keyword>